<comment type="caution">
    <text evidence="1">The sequence shown here is derived from an EMBL/GenBank/DDBJ whole genome shotgun (WGS) entry which is preliminary data.</text>
</comment>
<proteinExistence type="predicted"/>
<organism evidence="1 2">
    <name type="scientific">Salinicola corii</name>
    <dbReference type="NCBI Taxonomy" id="2606937"/>
    <lineage>
        <taxon>Bacteria</taxon>
        <taxon>Pseudomonadati</taxon>
        <taxon>Pseudomonadota</taxon>
        <taxon>Gammaproteobacteria</taxon>
        <taxon>Oceanospirillales</taxon>
        <taxon>Halomonadaceae</taxon>
        <taxon>Salinicola</taxon>
    </lineage>
</organism>
<dbReference type="Pfam" id="PF13469">
    <property type="entry name" value="Sulfotransfer_3"/>
    <property type="match status" value="1"/>
</dbReference>
<accession>A0A640WFJ7</accession>
<gene>
    <name evidence="1" type="ORF">F0A16_06570</name>
</gene>
<evidence type="ECO:0000313" key="1">
    <source>
        <dbReference type="EMBL" id="KAA0019015.1"/>
    </source>
</evidence>
<dbReference type="EMBL" id="VTPX01000003">
    <property type="protein sequence ID" value="KAA0019015.1"/>
    <property type="molecule type" value="Genomic_DNA"/>
</dbReference>
<dbReference type="Proteomes" id="UP000466024">
    <property type="component" value="Unassembled WGS sequence"/>
</dbReference>
<reference evidence="1 2" key="1">
    <citation type="submission" date="2019-08" db="EMBL/GenBank/DDBJ databases">
        <title>Bioinformatics analysis of the strain L3 and L5.</title>
        <authorList>
            <person name="Li X."/>
        </authorList>
    </citation>
    <scope>NUCLEOTIDE SEQUENCE [LARGE SCALE GENOMIC DNA]</scope>
    <source>
        <strain evidence="1 2">L3</strain>
    </source>
</reference>
<dbReference type="InterPro" id="IPR027417">
    <property type="entry name" value="P-loop_NTPase"/>
</dbReference>
<dbReference type="Gene3D" id="3.40.50.300">
    <property type="entry name" value="P-loop containing nucleotide triphosphate hydrolases"/>
    <property type="match status" value="1"/>
</dbReference>
<dbReference type="SUPFAM" id="SSF52540">
    <property type="entry name" value="P-loop containing nucleoside triphosphate hydrolases"/>
    <property type="match status" value="1"/>
</dbReference>
<dbReference type="GO" id="GO:0016740">
    <property type="term" value="F:transferase activity"/>
    <property type="evidence" value="ECO:0007669"/>
    <property type="project" value="UniProtKB-KW"/>
</dbReference>
<protein>
    <submittedName>
        <fullName evidence="1">Sulfotransferase</fullName>
    </submittedName>
</protein>
<keyword evidence="2" id="KW-1185">Reference proteome</keyword>
<dbReference type="AlphaFoldDB" id="A0A640WFJ7"/>
<keyword evidence="1" id="KW-0808">Transferase</keyword>
<sequence>MCMSKCPVISIHLPKCAGSSLRNTLKEKMKDEAYLDYGDRITDVSFEAKQTRAKRKLQFLTDYQSSHKAKIIHGHFYATKYLDIFPNAQYVTIVRDPRSLVPSYYSYLKRSRQNNYLTRFAKNCSSLEEFIDHEWFQNIVSKQLYPLDISSMCLVGVQQKYNEYLKRLSEIVGVALEEVNENVNPKGPEYNLPSGLVARIEANNSDDMELYFKALNQ</sequence>
<evidence type="ECO:0000313" key="2">
    <source>
        <dbReference type="Proteomes" id="UP000466024"/>
    </source>
</evidence>
<name>A0A640WFJ7_9GAMM</name>